<comment type="caution">
    <text evidence="2">The sequence shown here is derived from an EMBL/GenBank/DDBJ whole genome shotgun (WGS) entry which is preliminary data.</text>
</comment>
<feature type="compositionally biased region" description="Basic residues" evidence="1">
    <location>
        <begin position="249"/>
        <end position="268"/>
    </location>
</feature>
<dbReference type="PANTHER" id="PTHR37096:SF1">
    <property type="entry name" value="AAA+ ATPASE DOMAIN-CONTAINING PROTEIN"/>
    <property type="match status" value="1"/>
</dbReference>
<gene>
    <name evidence="2" type="ORF">P691DRAFT_787027</name>
</gene>
<feature type="non-terminal residue" evidence="2">
    <location>
        <position position="268"/>
    </location>
</feature>
<evidence type="ECO:0000256" key="1">
    <source>
        <dbReference type="SAM" id="MobiDB-lite"/>
    </source>
</evidence>
<dbReference type="Proteomes" id="UP000807342">
    <property type="component" value="Unassembled WGS sequence"/>
</dbReference>
<evidence type="ECO:0000313" key="3">
    <source>
        <dbReference type="Proteomes" id="UP000807342"/>
    </source>
</evidence>
<feature type="compositionally biased region" description="Basic and acidic residues" evidence="1">
    <location>
        <begin position="222"/>
        <end position="234"/>
    </location>
</feature>
<protein>
    <recommendedName>
        <fullName evidence="4">Orc1-like AAA ATPase domain-containing protein</fullName>
    </recommendedName>
</protein>
<dbReference type="InterPro" id="IPR051667">
    <property type="entry name" value="Archaeal_ATPase_domain"/>
</dbReference>
<name>A0A9P5X6R8_9AGAR</name>
<accession>A0A9P5X6R8</accession>
<dbReference type="OrthoDB" id="2150628at2759"/>
<dbReference type="AlphaFoldDB" id="A0A9P5X6R8"/>
<organism evidence="2 3">
    <name type="scientific">Macrolepiota fuliginosa MF-IS2</name>
    <dbReference type="NCBI Taxonomy" id="1400762"/>
    <lineage>
        <taxon>Eukaryota</taxon>
        <taxon>Fungi</taxon>
        <taxon>Dikarya</taxon>
        <taxon>Basidiomycota</taxon>
        <taxon>Agaricomycotina</taxon>
        <taxon>Agaricomycetes</taxon>
        <taxon>Agaricomycetidae</taxon>
        <taxon>Agaricales</taxon>
        <taxon>Agaricineae</taxon>
        <taxon>Agaricaceae</taxon>
        <taxon>Macrolepiota</taxon>
    </lineage>
</organism>
<sequence length="268" mass="31124">MQWLFRSNIPRHRRSLLGPDIQKCNVFGMGEVLSVLANPAETVRSLTESKRLLAEARREIEEQRERAPLRPKHTFSRLPGFFPRKAEMQTIERALGSEPAFTVVSGASSVGKTALLREVLSQPQYHVLHFDLRIAGFADLSSLYTSLSTQMEQYFEEIANRMEGYEEFEREAWNFKDRVNVQNRIIDSNDPRARIRTSDVARLMELFQTSLLKYWEFDPFEEHGGHRSSRRDNSDVTSEATHVDPHAHSAPKPRPRWFGRWKGKRKAQ</sequence>
<dbReference type="InterPro" id="IPR027417">
    <property type="entry name" value="P-loop_NTPase"/>
</dbReference>
<dbReference type="EMBL" id="MU151395">
    <property type="protein sequence ID" value="KAF9444200.1"/>
    <property type="molecule type" value="Genomic_DNA"/>
</dbReference>
<dbReference type="Gene3D" id="3.40.50.300">
    <property type="entry name" value="P-loop containing nucleotide triphosphate hydrolases"/>
    <property type="match status" value="1"/>
</dbReference>
<dbReference type="PANTHER" id="PTHR37096">
    <property type="entry name" value="YALI0E33429P"/>
    <property type="match status" value="1"/>
</dbReference>
<proteinExistence type="predicted"/>
<feature type="region of interest" description="Disordered" evidence="1">
    <location>
        <begin position="222"/>
        <end position="268"/>
    </location>
</feature>
<evidence type="ECO:0008006" key="4">
    <source>
        <dbReference type="Google" id="ProtNLM"/>
    </source>
</evidence>
<dbReference type="SUPFAM" id="SSF52540">
    <property type="entry name" value="P-loop containing nucleoside triphosphate hydrolases"/>
    <property type="match status" value="1"/>
</dbReference>
<evidence type="ECO:0000313" key="2">
    <source>
        <dbReference type="EMBL" id="KAF9444200.1"/>
    </source>
</evidence>
<reference evidence="2" key="1">
    <citation type="submission" date="2020-11" db="EMBL/GenBank/DDBJ databases">
        <authorList>
            <consortium name="DOE Joint Genome Institute"/>
            <person name="Ahrendt S."/>
            <person name="Riley R."/>
            <person name="Andreopoulos W."/>
            <person name="Labutti K."/>
            <person name="Pangilinan J."/>
            <person name="Ruiz-Duenas F.J."/>
            <person name="Barrasa J.M."/>
            <person name="Sanchez-Garcia M."/>
            <person name="Camarero S."/>
            <person name="Miyauchi S."/>
            <person name="Serrano A."/>
            <person name="Linde D."/>
            <person name="Babiker R."/>
            <person name="Drula E."/>
            <person name="Ayuso-Fernandez I."/>
            <person name="Pacheco R."/>
            <person name="Padilla G."/>
            <person name="Ferreira P."/>
            <person name="Barriuso J."/>
            <person name="Kellner H."/>
            <person name="Castanera R."/>
            <person name="Alfaro M."/>
            <person name="Ramirez L."/>
            <person name="Pisabarro A.G."/>
            <person name="Kuo A."/>
            <person name="Tritt A."/>
            <person name="Lipzen A."/>
            <person name="He G."/>
            <person name="Yan M."/>
            <person name="Ng V."/>
            <person name="Cullen D."/>
            <person name="Martin F."/>
            <person name="Rosso M.-N."/>
            <person name="Henrissat B."/>
            <person name="Hibbett D."/>
            <person name="Martinez A.T."/>
            <person name="Grigoriev I.V."/>
        </authorList>
    </citation>
    <scope>NUCLEOTIDE SEQUENCE</scope>
    <source>
        <strain evidence="2">MF-IS2</strain>
    </source>
</reference>
<keyword evidence="3" id="KW-1185">Reference proteome</keyword>